<dbReference type="EMBL" id="RYZH01000018">
    <property type="protein sequence ID" value="RUL87729.1"/>
    <property type="molecule type" value="Genomic_DNA"/>
</dbReference>
<dbReference type="GO" id="GO:0006508">
    <property type="term" value="P:proteolysis"/>
    <property type="evidence" value="ECO:0007669"/>
    <property type="project" value="InterPro"/>
</dbReference>
<organism evidence="3 4">
    <name type="scientific">Tautonia sociabilis</name>
    <dbReference type="NCBI Taxonomy" id="2080755"/>
    <lineage>
        <taxon>Bacteria</taxon>
        <taxon>Pseudomonadati</taxon>
        <taxon>Planctomycetota</taxon>
        <taxon>Planctomycetia</taxon>
        <taxon>Isosphaerales</taxon>
        <taxon>Isosphaeraceae</taxon>
        <taxon>Tautonia</taxon>
    </lineage>
</organism>
<name>A0A432MKF1_9BACT</name>
<dbReference type="RefSeq" id="WP_126725439.1">
    <property type="nucleotide sequence ID" value="NZ_RYZH01000018.1"/>
</dbReference>
<keyword evidence="4" id="KW-1185">Reference proteome</keyword>
<dbReference type="GO" id="GO:0008235">
    <property type="term" value="F:metalloexopeptidase activity"/>
    <property type="evidence" value="ECO:0007669"/>
    <property type="project" value="InterPro"/>
</dbReference>
<protein>
    <submittedName>
        <fullName evidence="3">Zn-dependent exopeptidase M28</fullName>
    </submittedName>
</protein>
<reference evidence="3 4" key="2">
    <citation type="submission" date="2019-01" db="EMBL/GenBank/DDBJ databases">
        <title>Tautonia sociabilis, a novel thermotolerant planctomycete of Isosphaeraceae family, isolated from a 4000 m deep subterranean habitat.</title>
        <authorList>
            <person name="Kovaleva O.L."/>
            <person name="Elcheninov A.G."/>
            <person name="Van Heerden E."/>
            <person name="Toshchakov S.V."/>
            <person name="Novikov A."/>
            <person name="Bonch-Osmolovskaya E.A."/>
            <person name="Kublanov I.V."/>
        </authorList>
    </citation>
    <scope>NUCLEOTIDE SEQUENCE [LARGE SCALE GENOMIC DNA]</scope>
    <source>
        <strain evidence="3 4">GM2012</strain>
    </source>
</reference>
<keyword evidence="1" id="KW-0732">Signal</keyword>
<dbReference type="PANTHER" id="PTHR12147:SF26">
    <property type="entry name" value="PEPTIDASE M28 DOMAIN-CONTAINING PROTEIN"/>
    <property type="match status" value="1"/>
</dbReference>
<dbReference type="AlphaFoldDB" id="A0A432MKF1"/>
<comment type="caution">
    <text evidence="3">The sequence shown here is derived from an EMBL/GenBank/DDBJ whole genome shotgun (WGS) entry which is preliminary data.</text>
</comment>
<dbReference type="SUPFAM" id="SSF53187">
    <property type="entry name" value="Zn-dependent exopeptidases"/>
    <property type="match status" value="1"/>
</dbReference>
<evidence type="ECO:0000313" key="4">
    <source>
        <dbReference type="Proteomes" id="UP000280296"/>
    </source>
</evidence>
<evidence type="ECO:0000313" key="3">
    <source>
        <dbReference type="EMBL" id="RUL87729.1"/>
    </source>
</evidence>
<evidence type="ECO:0000256" key="1">
    <source>
        <dbReference type="SAM" id="SignalP"/>
    </source>
</evidence>
<gene>
    <name evidence="3" type="ORF">TsocGM_11130</name>
</gene>
<dbReference type="InterPro" id="IPR045175">
    <property type="entry name" value="M28_fam"/>
</dbReference>
<dbReference type="PANTHER" id="PTHR12147">
    <property type="entry name" value="METALLOPEPTIDASE M28 FAMILY MEMBER"/>
    <property type="match status" value="1"/>
</dbReference>
<feature type="domain" description="Peptidase M28" evidence="2">
    <location>
        <begin position="86"/>
        <end position="271"/>
    </location>
</feature>
<feature type="chain" id="PRO_5019455051" evidence="1">
    <location>
        <begin position="22"/>
        <end position="299"/>
    </location>
</feature>
<dbReference type="OrthoDB" id="116205at2"/>
<feature type="signal peptide" evidence="1">
    <location>
        <begin position="1"/>
        <end position="21"/>
    </location>
</feature>
<dbReference type="Proteomes" id="UP000280296">
    <property type="component" value="Unassembled WGS sequence"/>
</dbReference>
<dbReference type="Gene3D" id="3.40.630.10">
    <property type="entry name" value="Zn peptidases"/>
    <property type="match status" value="1"/>
</dbReference>
<evidence type="ECO:0000259" key="2">
    <source>
        <dbReference type="Pfam" id="PF04389"/>
    </source>
</evidence>
<reference evidence="3 4" key="1">
    <citation type="submission" date="2018-12" db="EMBL/GenBank/DDBJ databases">
        <authorList>
            <person name="Toschakov S.V."/>
        </authorList>
    </citation>
    <scope>NUCLEOTIDE SEQUENCE [LARGE SCALE GENOMIC DNA]</scope>
    <source>
        <strain evidence="3 4">GM2012</strain>
    </source>
</reference>
<dbReference type="Pfam" id="PF04389">
    <property type="entry name" value="Peptidase_M28"/>
    <property type="match status" value="1"/>
</dbReference>
<dbReference type="InterPro" id="IPR007484">
    <property type="entry name" value="Peptidase_M28"/>
</dbReference>
<accession>A0A432MKF1</accession>
<sequence>MLTVRASVRWFAVLMSLPPIAAIGQSPAPAPVPDNELIEELASAPRENPARVARLKALYEQAGAPADAIELQAVPGRREGDPLLHNVIVTKPGATDAVIVVGGHLDKVGVGDGIIDDWSGACMASNLYQAIKDVPTTHTFVFLGFAYEEQGLVGSSLYVDQLGDAGVDRIRAMVNLEVLGAGGPFLWENGSNDALEAIAHRVAEANDLPLEGHVIRGVGADSMPFERAGIPTITFDGLPLDRFELIHSEKDRFENVDQETYVRTYALVLSYLLALDRSDEIPGHAEVGDDRRLRDPDRE</sequence>
<proteinExistence type="predicted"/>